<evidence type="ECO:0000256" key="1">
    <source>
        <dbReference type="SAM" id="MobiDB-lite"/>
    </source>
</evidence>
<dbReference type="Pfam" id="PF17174">
    <property type="entry name" value="DUF5130"/>
    <property type="match status" value="1"/>
</dbReference>
<gene>
    <name evidence="2" type="ORF">B0I33_104539</name>
</gene>
<feature type="region of interest" description="Disordered" evidence="1">
    <location>
        <begin position="1"/>
        <end position="26"/>
    </location>
</feature>
<evidence type="ECO:0000313" key="3">
    <source>
        <dbReference type="Proteomes" id="UP000238362"/>
    </source>
</evidence>
<dbReference type="AlphaFoldDB" id="A0A2T0LXG7"/>
<dbReference type="Gene3D" id="3.10.310.50">
    <property type="match status" value="1"/>
</dbReference>
<dbReference type="RefSeq" id="WP_106178939.1">
    <property type="nucleotide sequence ID" value="NZ_PVNH01000004.1"/>
</dbReference>
<sequence length="165" mass="17235">MATGELARESKSTGLEGTELQPGAAVTASGRVSVAQMYEPPAPSGPFGTRQLARLDEALTLASRETGLEFSIYLGELGDDSRQGAESLHDTLGEQGDRTVLIAVSPGERVVEVLTGADAKYRVTDRAAKLAVMSMVASFKEGDLIGGLISGLRMMADQAGPAPQR</sequence>
<dbReference type="Proteomes" id="UP000238362">
    <property type="component" value="Unassembled WGS sequence"/>
</dbReference>
<keyword evidence="3" id="KW-1185">Reference proteome</keyword>
<protein>
    <submittedName>
        <fullName evidence="2">Uncharacterized protein DUF5130</fullName>
    </submittedName>
</protein>
<reference evidence="2 3" key="1">
    <citation type="submission" date="2018-03" db="EMBL/GenBank/DDBJ databases">
        <title>Genomic Encyclopedia of Type Strains, Phase III (KMG-III): the genomes of soil and plant-associated and newly described type strains.</title>
        <authorList>
            <person name="Whitman W."/>
        </authorList>
    </citation>
    <scope>NUCLEOTIDE SEQUENCE [LARGE SCALE GENOMIC DNA]</scope>
    <source>
        <strain evidence="2 3">CGMCC 4.7125</strain>
    </source>
</reference>
<feature type="compositionally biased region" description="Basic and acidic residues" evidence="1">
    <location>
        <begin position="1"/>
        <end position="11"/>
    </location>
</feature>
<organism evidence="2 3">
    <name type="scientific">Prauserella shujinwangii</name>
    <dbReference type="NCBI Taxonomy" id="1453103"/>
    <lineage>
        <taxon>Bacteria</taxon>
        <taxon>Bacillati</taxon>
        <taxon>Actinomycetota</taxon>
        <taxon>Actinomycetes</taxon>
        <taxon>Pseudonocardiales</taxon>
        <taxon>Pseudonocardiaceae</taxon>
        <taxon>Prauserella</taxon>
    </lineage>
</organism>
<accession>A0A2T0LXG7</accession>
<dbReference type="EMBL" id="PVNH01000004">
    <property type="protein sequence ID" value="PRX48721.1"/>
    <property type="molecule type" value="Genomic_DNA"/>
</dbReference>
<name>A0A2T0LXG7_9PSEU</name>
<evidence type="ECO:0000313" key="2">
    <source>
        <dbReference type="EMBL" id="PRX48721.1"/>
    </source>
</evidence>
<dbReference type="InterPro" id="IPR033437">
    <property type="entry name" value="DUF5130"/>
</dbReference>
<dbReference type="OrthoDB" id="3214027at2"/>
<proteinExistence type="predicted"/>
<comment type="caution">
    <text evidence="2">The sequence shown here is derived from an EMBL/GenBank/DDBJ whole genome shotgun (WGS) entry which is preliminary data.</text>
</comment>